<feature type="transmembrane region" description="Helical" evidence="1">
    <location>
        <begin position="191"/>
        <end position="219"/>
    </location>
</feature>
<keyword evidence="3" id="KW-1185">Reference proteome</keyword>
<keyword evidence="1" id="KW-0472">Membrane</keyword>
<dbReference type="AlphaFoldDB" id="A0AA86IXG9"/>
<feature type="transmembrane region" description="Helical" evidence="1">
    <location>
        <begin position="121"/>
        <end position="139"/>
    </location>
</feature>
<feature type="transmembrane region" description="Helical" evidence="1">
    <location>
        <begin position="81"/>
        <end position="100"/>
    </location>
</feature>
<dbReference type="InterPro" id="IPR006747">
    <property type="entry name" value="DUF599"/>
</dbReference>
<dbReference type="Pfam" id="PF04654">
    <property type="entry name" value="DUF599"/>
    <property type="match status" value="1"/>
</dbReference>
<reference evidence="2 3" key="1">
    <citation type="submission" date="2023-10" db="EMBL/GenBank/DDBJ databases">
        <title>Complete Genome Sequence of Limnobacter thiooxidans CS-K2T, Isolated from freshwater lake sediments in Bavaria, Germany.</title>
        <authorList>
            <person name="Naruki M."/>
            <person name="Watanabe A."/>
            <person name="Warashina T."/>
            <person name="Morita T."/>
            <person name="Arakawa K."/>
        </authorList>
    </citation>
    <scope>NUCLEOTIDE SEQUENCE [LARGE SCALE GENOMIC DNA]</scope>
    <source>
        <strain evidence="2 3">CS-K2</strain>
    </source>
</reference>
<keyword evidence="1" id="KW-1133">Transmembrane helix</keyword>
<dbReference type="RefSeq" id="WP_130558582.1">
    <property type="nucleotide sequence ID" value="NZ_AP028947.1"/>
</dbReference>
<feature type="transmembrane region" description="Helical" evidence="1">
    <location>
        <begin position="7"/>
        <end position="29"/>
    </location>
</feature>
<keyword evidence="1" id="KW-0812">Transmembrane</keyword>
<protein>
    <submittedName>
        <fullName evidence="2">DUF599 domain-containing protein</fullName>
    </submittedName>
</protein>
<gene>
    <name evidence="2" type="ORF">RGQ30_03900</name>
</gene>
<evidence type="ECO:0000313" key="2">
    <source>
        <dbReference type="EMBL" id="BET24889.1"/>
    </source>
</evidence>
<dbReference type="PANTHER" id="PTHR31881:SF6">
    <property type="entry name" value="OS09G0494600 PROTEIN"/>
    <property type="match status" value="1"/>
</dbReference>
<proteinExistence type="predicted"/>
<accession>A0AA86IXG9</accession>
<evidence type="ECO:0000313" key="3">
    <source>
        <dbReference type="Proteomes" id="UP001329151"/>
    </source>
</evidence>
<sequence length="233" mass="26484">MTVLQNALALLTLFDWLAVAFFVICFRGYNYVFDGRSRFGRHGLAQKTHEFRKLWARELINRSNRVSDTALIGNLVNSVTFYANTTIYIIAGLFALLGTMDQLVNITSDLPFSRVVSRGLMEIKVLLVLTVFVVAYFKFTWSLRQFNLLTILVGAAPDGNPDKDYNEAYVSRMARINSLAGDEFNRGLRSYYFGIASVTWMIHPGLLVAFSALIVFVLIRRDFYSEALEIMSK</sequence>
<evidence type="ECO:0000256" key="1">
    <source>
        <dbReference type="SAM" id="Phobius"/>
    </source>
</evidence>
<dbReference type="PANTHER" id="PTHR31881">
    <property type="match status" value="1"/>
</dbReference>
<dbReference type="EMBL" id="AP028947">
    <property type="protein sequence ID" value="BET24889.1"/>
    <property type="molecule type" value="Genomic_DNA"/>
</dbReference>
<dbReference type="Proteomes" id="UP001329151">
    <property type="component" value="Chromosome"/>
</dbReference>
<dbReference type="KEGG" id="lto:RGQ30_03900"/>
<name>A0AA86IXG9_9BURK</name>
<organism evidence="2 3">
    <name type="scientific">Limnobacter thiooxidans</name>
    <dbReference type="NCBI Taxonomy" id="131080"/>
    <lineage>
        <taxon>Bacteria</taxon>
        <taxon>Pseudomonadati</taxon>
        <taxon>Pseudomonadota</taxon>
        <taxon>Betaproteobacteria</taxon>
        <taxon>Burkholderiales</taxon>
        <taxon>Burkholderiaceae</taxon>
        <taxon>Limnobacter</taxon>
    </lineage>
</organism>